<name>A0A1W9Z2N3_MYCBA</name>
<feature type="compositionally biased region" description="Pro residues" evidence="5">
    <location>
        <begin position="192"/>
        <end position="202"/>
    </location>
</feature>
<evidence type="ECO:0000256" key="1">
    <source>
        <dbReference type="ARBA" id="ARBA00023015"/>
    </source>
</evidence>
<feature type="domain" description="HTH tetR-type" evidence="6">
    <location>
        <begin position="14"/>
        <end position="74"/>
    </location>
</feature>
<keyword evidence="1" id="KW-0805">Transcription regulation</keyword>
<gene>
    <name evidence="7" type="ORF">BST17_02540</name>
</gene>
<feature type="region of interest" description="Disordered" evidence="5">
    <location>
        <begin position="191"/>
        <end position="218"/>
    </location>
</feature>
<evidence type="ECO:0000256" key="5">
    <source>
        <dbReference type="SAM" id="MobiDB-lite"/>
    </source>
</evidence>
<keyword evidence="3" id="KW-0804">Transcription</keyword>
<keyword evidence="2 4" id="KW-0238">DNA-binding</keyword>
<dbReference type="PANTHER" id="PTHR30055">
    <property type="entry name" value="HTH-TYPE TRANSCRIPTIONAL REGULATOR RUTR"/>
    <property type="match status" value="1"/>
</dbReference>
<dbReference type="GO" id="GO:0000976">
    <property type="term" value="F:transcription cis-regulatory region binding"/>
    <property type="evidence" value="ECO:0007669"/>
    <property type="project" value="TreeGrafter"/>
</dbReference>
<sequence>MTAGRCATGGRHARTARERVIDAAADLFAQHGVRGTSLQMIADRLGVAKGAVYYQFRSKDAIVLALLEPLFDGLAGVVDAAEAQPVPARARDTAIRGLVDLAVDQRRATCLFRRDPAVEELVIQHGELWAIGNRLRALLLGSAPTDNARVALSVASTGLYFCTTDPALRDIPEPDLRAILLNRFRLCVSEPGPTPAASPPRPAATRPGSALRDSVPCR</sequence>
<reference evidence="7 8" key="1">
    <citation type="submission" date="2017-02" db="EMBL/GenBank/DDBJ databases">
        <title>The new phylogeny of genus Mycobacterium.</title>
        <authorList>
            <person name="Tortoli E."/>
            <person name="Trovato A."/>
            <person name="Cirillo D.M."/>
        </authorList>
    </citation>
    <scope>NUCLEOTIDE SEQUENCE [LARGE SCALE GENOMIC DNA]</scope>
    <source>
        <strain evidence="7 8">DSM 45578</strain>
    </source>
</reference>
<evidence type="ECO:0000256" key="4">
    <source>
        <dbReference type="PROSITE-ProRule" id="PRU00335"/>
    </source>
</evidence>
<dbReference type="InterPro" id="IPR001647">
    <property type="entry name" value="HTH_TetR"/>
</dbReference>
<dbReference type="InterPro" id="IPR050109">
    <property type="entry name" value="HTH-type_TetR-like_transc_reg"/>
</dbReference>
<dbReference type="GO" id="GO:0003700">
    <property type="term" value="F:DNA-binding transcription factor activity"/>
    <property type="evidence" value="ECO:0007669"/>
    <property type="project" value="TreeGrafter"/>
</dbReference>
<dbReference type="PROSITE" id="PS50977">
    <property type="entry name" value="HTH_TETR_2"/>
    <property type="match status" value="1"/>
</dbReference>
<dbReference type="AlphaFoldDB" id="A0A1W9Z2N3"/>
<dbReference type="OrthoDB" id="3186364at2"/>
<dbReference type="EMBL" id="MVHJ01000002">
    <property type="protein sequence ID" value="ORA06553.1"/>
    <property type="molecule type" value="Genomic_DNA"/>
</dbReference>
<comment type="caution">
    <text evidence="7">The sequence shown here is derived from an EMBL/GenBank/DDBJ whole genome shotgun (WGS) entry which is preliminary data.</text>
</comment>
<dbReference type="SUPFAM" id="SSF46689">
    <property type="entry name" value="Homeodomain-like"/>
    <property type="match status" value="1"/>
</dbReference>
<dbReference type="Proteomes" id="UP000192366">
    <property type="component" value="Unassembled WGS sequence"/>
</dbReference>
<evidence type="ECO:0000313" key="7">
    <source>
        <dbReference type="EMBL" id="ORA06553.1"/>
    </source>
</evidence>
<protein>
    <recommendedName>
        <fullName evidence="6">HTH tetR-type domain-containing protein</fullName>
    </recommendedName>
</protein>
<dbReference type="Pfam" id="PF00440">
    <property type="entry name" value="TetR_N"/>
    <property type="match status" value="1"/>
</dbReference>
<dbReference type="PANTHER" id="PTHR30055:SF234">
    <property type="entry name" value="HTH-TYPE TRANSCRIPTIONAL REGULATOR BETI"/>
    <property type="match status" value="1"/>
</dbReference>
<dbReference type="PRINTS" id="PR00455">
    <property type="entry name" value="HTHTETR"/>
</dbReference>
<feature type="DNA-binding region" description="H-T-H motif" evidence="4">
    <location>
        <begin position="37"/>
        <end position="56"/>
    </location>
</feature>
<evidence type="ECO:0000313" key="8">
    <source>
        <dbReference type="Proteomes" id="UP000192366"/>
    </source>
</evidence>
<proteinExistence type="predicted"/>
<dbReference type="RefSeq" id="WP_083055372.1">
    <property type="nucleotide sequence ID" value="NZ_JACKVM010000008.1"/>
</dbReference>
<evidence type="ECO:0000256" key="2">
    <source>
        <dbReference type="ARBA" id="ARBA00023125"/>
    </source>
</evidence>
<evidence type="ECO:0000256" key="3">
    <source>
        <dbReference type="ARBA" id="ARBA00023163"/>
    </source>
</evidence>
<dbReference type="Gene3D" id="1.10.357.10">
    <property type="entry name" value="Tetracycline Repressor, domain 2"/>
    <property type="match status" value="1"/>
</dbReference>
<accession>A0A1W9Z2N3</accession>
<keyword evidence="8" id="KW-1185">Reference proteome</keyword>
<dbReference type="InterPro" id="IPR009057">
    <property type="entry name" value="Homeodomain-like_sf"/>
</dbReference>
<evidence type="ECO:0000259" key="6">
    <source>
        <dbReference type="PROSITE" id="PS50977"/>
    </source>
</evidence>
<organism evidence="7 8">
    <name type="scientific">Mycolicibacterium bacteremicum</name>
    <name type="common">Mycobacterium bacteremicum</name>
    <dbReference type="NCBI Taxonomy" id="564198"/>
    <lineage>
        <taxon>Bacteria</taxon>
        <taxon>Bacillati</taxon>
        <taxon>Actinomycetota</taxon>
        <taxon>Actinomycetes</taxon>
        <taxon>Mycobacteriales</taxon>
        <taxon>Mycobacteriaceae</taxon>
        <taxon>Mycolicibacterium</taxon>
    </lineage>
</organism>